<evidence type="ECO:0000256" key="8">
    <source>
        <dbReference type="ARBA" id="ARBA00023170"/>
    </source>
</evidence>
<dbReference type="Pfam" id="PF02949">
    <property type="entry name" value="7tm_6"/>
    <property type="match status" value="1"/>
</dbReference>
<evidence type="ECO:0000256" key="10">
    <source>
        <dbReference type="SAM" id="Phobius"/>
    </source>
</evidence>
<evidence type="ECO:0008006" key="13">
    <source>
        <dbReference type="Google" id="ProtNLM"/>
    </source>
</evidence>
<dbReference type="EMBL" id="CAXAJV020001287">
    <property type="protein sequence ID" value="CAL7936639.1"/>
    <property type="molecule type" value="Genomic_DNA"/>
</dbReference>
<evidence type="ECO:0000256" key="3">
    <source>
        <dbReference type="ARBA" id="ARBA00022606"/>
    </source>
</evidence>
<reference evidence="11 12" key="1">
    <citation type="submission" date="2024-08" db="EMBL/GenBank/DDBJ databases">
        <authorList>
            <person name="Will J Nash"/>
            <person name="Angela Man"/>
            <person name="Seanna McTaggart"/>
            <person name="Kendall Baker"/>
            <person name="Tom Barker"/>
            <person name="Leah Catchpole"/>
            <person name="Alex Durrant"/>
            <person name="Karim Gharbi"/>
            <person name="Naomi Irish"/>
            <person name="Gemy Kaithakottil"/>
            <person name="Debby Ku"/>
            <person name="Aaliyah Providence"/>
            <person name="Felix Shaw"/>
            <person name="David Swarbreck"/>
            <person name="Chris Watkins"/>
            <person name="Ann M. McCartney"/>
            <person name="Giulio Formenti"/>
            <person name="Alice Mouton"/>
            <person name="Noel Vella"/>
            <person name="Bjorn M von Reumont"/>
            <person name="Adriana Vella"/>
            <person name="Wilfried Haerty"/>
        </authorList>
    </citation>
    <scope>NUCLEOTIDE SEQUENCE [LARGE SCALE GENOMIC DNA]</scope>
</reference>
<evidence type="ECO:0000256" key="9">
    <source>
        <dbReference type="ARBA" id="ARBA00023224"/>
    </source>
</evidence>
<evidence type="ECO:0000256" key="1">
    <source>
        <dbReference type="ARBA" id="ARBA00004651"/>
    </source>
</evidence>
<evidence type="ECO:0000256" key="5">
    <source>
        <dbReference type="ARBA" id="ARBA00022725"/>
    </source>
</evidence>
<dbReference type="PANTHER" id="PTHR21137:SF35">
    <property type="entry name" value="ODORANT RECEPTOR 19A-RELATED"/>
    <property type="match status" value="1"/>
</dbReference>
<comment type="caution">
    <text evidence="11">The sequence shown here is derived from an EMBL/GenBank/DDBJ whole genome shotgun (WGS) entry which is preliminary data.</text>
</comment>
<keyword evidence="6 10" id="KW-1133">Transmembrane helix</keyword>
<evidence type="ECO:0000256" key="6">
    <source>
        <dbReference type="ARBA" id="ARBA00022989"/>
    </source>
</evidence>
<dbReference type="Proteomes" id="UP001642520">
    <property type="component" value="Unassembled WGS sequence"/>
</dbReference>
<organism evidence="11 12">
    <name type="scientific">Xylocopa violacea</name>
    <name type="common">Violet carpenter bee</name>
    <name type="synonym">Apis violacea</name>
    <dbReference type="NCBI Taxonomy" id="135666"/>
    <lineage>
        <taxon>Eukaryota</taxon>
        <taxon>Metazoa</taxon>
        <taxon>Ecdysozoa</taxon>
        <taxon>Arthropoda</taxon>
        <taxon>Hexapoda</taxon>
        <taxon>Insecta</taxon>
        <taxon>Pterygota</taxon>
        <taxon>Neoptera</taxon>
        <taxon>Endopterygota</taxon>
        <taxon>Hymenoptera</taxon>
        <taxon>Apocrita</taxon>
        <taxon>Aculeata</taxon>
        <taxon>Apoidea</taxon>
        <taxon>Anthophila</taxon>
        <taxon>Apidae</taxon>
        <taxon>Xylocopa</taxon>
        <taxon>Xylocopa</taxon>
    </lineage>
</organism>
<protein>
    <recommendedName>
        <fullName evidence="13">Odorant receptor</fullName>
    </recommendedName>
</protein>
<keyword evidence="12" id="KW-1185">Reference proteome</keyword>
<dbReference type="PANTHER" id="PTHR21137">
    <property type="entry name" value="ODORANT RECEPTOR"/>
    <property type="match status" value="1"/>
</dbReference>
<keyword evidence="2" id="KW-1003">Cell membrane</keyword>
<keyword evidence="9" id="KW-0807">Transducer</keyword>
<evidence type="ECO:0000256" key="4">
    <source>
        <dbReference type="ARBA" id="ARBA00022692"/>
    </source>
</evidence>
<keyword evidence="8" id="KW-0675">Receptor</keyword>
<evidence type="ECO:0000256" key="7">
    <source>
        <dbReference type="ARBA" id="ARBA00023136"/>
    </source>
</evidence>
<feature type="transmembrane region" description="Helical" evidence="10">
    <location>
        <begin position="89"/>
        <end position="108"/>
    </location>
</feature>
<dbReference type="InterPro" id="IPR004117">
    <property type="entry name" value="7tm6_olfct_rcpt"/>
</dbReference>
<accession>A0ABP1N6P0</accession>
<keyword evidence="7 10" id="KW-0472">Membrane</keyword>
<keyword evidence="4 10" id="KW-0812">Transmembrane</keyword>
<comment type="subcellular location">
    <subcellularLocation>
        <location evidence="1">Cell membrane</location>
        <topology evidence="1">Multi-pass membrane protein</topology>
    </subcellularLocation>
</comment>
<name>A0ABP1N6P0_XYLVO</name>
<proteinExistence type="predicted"/>
<keyword evidence="3" id="KW-0716">Sensory transduction</keyword>
<sequence length="336" mass="38636">MRNRSRNTIDDQPENRDYEKDIHYTMQMPQWLLKSIGVWPLVYKHTSRLEQLVSVFLMATCFFSLFFIIIPCSNFIFSIDKDIHTKVKLLGPVSFSMTSAMKYVYLGLKGPFFKNCIQHVERDWRIVQDPTYRATMLKYVTISRNLVIVCIIFLYTGGMSHHTIEQFLSKDRNKGNNTVRPLAYPGYDAFLDVQSSPTYEIVFSIHCLAAMVTHTVATAAYSLAAIFVTHICGQVQIQITKLQNFVGMRKKLDDGRDRLAVIVHDHVQVLSCSLIGTVCYEIDWYNLPAKEAYNLILLIAVSQYPPKLTAGKIIELSLDTFGSMLYCMRNSEMYQI</sequence>
<feature type="transmembrane region" description="Helical" evidence="10">
    <location>
        <begin position="146"/>
        <end position="164"/>
    </location>
</feature>
<evidence type="ECO:0000313" key="11">
    <source>
        <dbReference type="EMBL" id="CAL7936639.1"/>
    </source>
</evidence>
<keyword evidence="5" id="KW-0552">Olfaction</keyword>
<feature type="transmembrane region" description="Helical" evidence="10">
    <location>
        <begin position="52"/>
        <end position="77"/>
    </location>
</feature>
<evidence type="ECO:0000313" key="12">
    <source>
        <dbReference type="Proteomes" id="UP001642520"/>
    </source>
</evidence>
<evidence type="ECO:0000256" key="2">
    <source>
        <dbReference type="ARBA" id="ARBA00022475"/>
    </source>
</evidence>
<gene>
    <name evidence="11" type="ORF">XYLVIOL_LOCUS2278</name>
</gene>